<feature type="compositionally biased region" description="Low complexity" evidence="1">
    <location>
        <begin position="260"/>
        <end position="271"/>
    </location>
</feature>
<dbReference type="EMBL" id="BJWL01000023">
    <property type="protein sequence ID" value="GFZ12488.1"/>
    <property type="molecule type" value="Genomic_DNA"/>
</dbReference>
<reference evidence="2 3" key="1">
    <citation type="submission" date="2019-07" db="EMBL/GenBank/DDBJ databases">
        <title>De Novo Assembly of kiwifruit Actinidia rufa.</title>
        <authorList>
            <person name="Sugita-Konishi S."/>
            <person name="Sato K."/>
            <person name="Mori E."/>
            <person name="Abe Y."/>
            <person name="Kisaki G."/>
            <person name="Hamano K."/>
            <person name="Suezawa K."/>
            <person name="Otani M."/>
            <person name="Fukuda T."/>
            <person name="Manabe T."/>
            <person name="Gomi K."/>
            <person name="Tabuchi M."/>
            <person name="Akimitsu K."/>
            <person name="Kataoka I."/>
        </authorList>
    </citation>
    <scope>NUCLEOTIDE SEQUENCE [LARGE SCALE GENOMIC DNA]</scope>
    <source>
        <strain evidence="3">cv. Fuchu</strain>
    </source>
</reference>
<evidence type="ECO:0000313" key="2">
    <source>
        <dbReference type="EMBL" id="GFZ12488.1"/>
    </source>
</evidence>
<dbReference type="PANTHER" id="PTHR12854">
    <property type="entry name" value="ATAXIN 2-RELATED"/>
    <property type="match status" value="1"/>
</dbReference>
<proteinExistence type="predicted"/>
<feature type="compositionally biased region" description="Basic and acidic residues" evidence="1">
    <location>
        <begin position="244"/>
        <end position="254"/>
    </location>
</feature>
<evidence type="ECO:0000313" key="3">
    <source>
        <dbReference type="Proteomes" id="UP000585474"/>
    </source>
</evidence>
<protein>
    <submittedName>
        <fullName evidence="2">Uncharacterized protein</fullName>
    </submittedName>
</protein>
<comment type="caution">
    <text evidence="2">The sequence shown here is derived from an EMBL/GenBank/DDBJ whole genome shotgun (WGS) entry which is preliminary data.</text>
</comment>
<organism evidence="2 3">
    <name type="scientific">Actinidia rufa</name>
    <dbReference type="NCBI Taxonomy" id="165716"/>
    <lineage>
        <taxon>Eukaryota</taxon>
        <taxon>Viridiplantae</taxon>
        <taxon>Streptophyta</taxon>
        <taxon>Embryophyta</taxon>
        <taxon>Tracheophyta</taxon>
        <taxon>Spermatophyta</taxon>
        <taxon>Magnoliopsida</taxon>
        <taxon>eudicotyledons</taxon>
        <taxon>Gunneridae</taxon>
        <taxon>Pentapetalae</taxon>
        <taxon>asterids</taxon>
        <taxon>Ericales</taxon>
        <taxon>Actinidiaceae</taxon>
        <taxon>Actinidia</taxon>
    </lineage>
</organism>
<keyword evidence="3" id="KW-1185">Reference proteome</keyword>
<feature type="compositionally biased region" description="Polar residues" evidence="1">
    <location>
        <begin position="306"/>
        <end position="327"/>
    </location>
</feature>
<dbReference type="AlphaFoldDB" id="A0A7J0GP05"/>
<dbReference type="PANTHER" id="PTHR12854:SF12">
    <property type="entry name" value="POLYADENYLATE-BINDING PROTEIN INTERACTING PROTEIN"/>
    <property type="match status" value="1"/>
</dbReference>
<dbReference type="InterPro" id="IPR045117">
    <property type="entry name" value="ATXN2-like"/>
</dbReference>
<gene>
    <name evidence="2" type="ORF">Acr_23g0008730</name>
</gene>
<dbReference type="GO" id="GO:0010494">
    <property type="term" value="C:cytoplasmic stress granule"/>
    <property type="evidence" value="ECO:0007669"/>
    <property type="project" value="TreeGrafter"/>
</dbReference>
<dbReference type="GO" id="GO:0034063">
    <property type="term" value="P:stress granule assembly"/>
    <property type="evidence" value="ECO:0007669"/>
    <property type="project" value="TreeGrafter"/>
</dbReference>
<name>A0A7J0GP05_9ERIC</name>
<sequence>MTKKGKCDSNVASWDLIETLVVQSKDLVQEISLPADGVISNVTVDDAGDIASAVPSLECAAGGVKIKKSNKITLDRMQISQTRPYSSPGYYSDTTCVAKNIVDKQLLFKSQTRCGGVVAAEVNVSKLGVLSRAAIKHGWPSGDAQGNVSSTSSGAFDQRNSFKKWRDAKVVLESQVAPSHAAMCRWLSKYPQLLFIKKLKVGDDRSQVKQFDYEGNADFQMEGATHEVQGSGSSLDTCFTQSKAVKEMHRDRSSKMLPNGAPSGPPASSVVKPNDQCHDSPRPNDVSLGAPISGASFVEGTEKPRVNSSSTRTEVVPPRSSSSTSKLNPGAKVFCPSFANHRSVTPPAVPTVANVAYVPDFPVVPVQQEAEISQFVPRSSLPVKLVPYGNLIAGNGVIDSQYSQSIIGHVGSRAQSHRYAGQHHSIQAGPAYMHPNSQNVVVGRLGQLVYMHPVSHDMNQGVAVLSQVSTRPLLTPHQGHLPKHQGNAAAQALQLCVTPPFIAGGQQPYVVQSHVPLPQPAFPVIRPFPMPGSNGIFSAKFP</sequence>
<dbReference type="OrthoDB" id="2275718at2759"/>
<evidence type="ECO:0000256" key="1">
    <source>
        <dbReference type="SAM" id="MobiDB-lite"/>
    </source>
</evidence>
<accession>A0A7J0GP05</accession>
<dbReference type="GO" id="GO:0003729">
    <property type="term" value="F:mRNA binding"/>
    <property type="evidence" value="ECO:0007669"/>
    <property type="project" value="TreeGrafter"/>
</dbReference>
<feature type="region of interest" description="Disordered" evidence="1">
    <location>
        <begin position="244"/>
        <end position="328"/>
    </location>
</feature>
<dbReference type="Proteomes" id="UP000585474">
    <property type="component" value="Unassembled WGS sequence"/>
</dbReference>